<keyword evidence="1" id="KW-0175">Coiled coil</keyword>
<comment type="caution">
    <text evidence="2">The sequence shown here is derived from an EMBL/GenBank/DDBJ whole genome shotgun (WGS) entry which is preliminary data.</text>
</comment>
<dbReference type="EMBL" id="PVWP01000009">
    <property type="protein sequence ID" value="PSB36510.1"/>
    <property type="molecule type" value="Genomic_DNA"/>
</dbReference>
<evidence type="ECO:0000313" key="2">
    <source>
        <dbReference type="EMBL" id="PSB36510.1"/>
    </source>
</evidence>
<dbReference type="Proteomes" id="UP000238218">
    <property type="component" value="Unassembled WGS sequence"/>
</dbReference>
<reference evidence="2 3" key="1">
    <citation type="submission" date="2018-03" db="EMBL/GenBank/DDBJ databases">
        <title>The ancient ancestry and fast evolution of plastids.</title>
        <authorList>
            <person name="Moore K.R."/>
            <person name="Magnabosco C."/>
            <person name="Momper L."/>
            <person name="Gold D.A."/>
            <person name="Bosak T."/>
            <person name="Fournier G.P."/>
        </authorList>
    </citation>
    <scope>NUCLEOTIDE SEQUENCE [LARGE SCALE GENOMIC DNA]</scope>
    <source>
        <strain evidence="2 3">CCALA 015</strain>
    </source>
</reference>
<protein>
    <submittedName>
        <fullName evidence="2">Uncharacterized protein</fullName>
    </submittedName>
</protein>
<proteinExistence type="predicted"/>
<keyword evidence="3" id="KW-1185">Reference proteome</keyword>
<feature type="coiled-coil region" evidence="1">
    <location>
        <begin position="15"/>
        <end position="80"/>
    </location>
</feature>
<evidence type="ECO:0000256" key="1">
    <source>
        <dbReference type="SAM" id="Coils"/>
    </source>
</evidence>
<organism evidence="2 3">
    <name type="scientific">Aphanothece cf. minutissima CCALA 015</name>
    <dbReference type="NCBI Taxonomy" id="2107695"/>
    <lineage>
        <taxon>Bacteria</taxon>
        <taxon>Bacillati</taxon>
        <taxon>Cyanobacteriota</taxon>
        <taxon>Cyanophyceae</taxon>
        <taxon>Oscillatoriophycideae</taxon>
        <taxon>Chroococcales</taxon>
        <taxon>Aphanothecaceae</taxon>
        <taxon>Aphanothece</taxon>
    </lineage>
</organism>
<gene>
    <name evidence="2" type="ORF">C7B81_13110</name>
</gene>
<accession>A0ABX5F505</accession>
<evidence type="ECO:0000313" key="3">
    <source>
        <dbReference type="Proteomes" id="UP000238218"/>
    </source>
</evidence>
<name>A0ABX5F505_9CHRO</name>
<sequence length="86" mass="9662">MGETSTTAADPQALHAEIASLRSQLEEARDEAELNLLQLQQVQEELESYVVAHQEQQQLLEQHQQEERRAEVLIAALLERIETGAG</sequence>
<dbReference type="RefSeq" id="WP_146134641.1">
    <property type="nucleotide sequence ID" value="NZ_PVWP01000009.1"/>
</dbReference>